<dbReference type="AlphaFoldDB" id="A0A9P7C8H8"/>
<organism evidence="1 2">
    <name type="scientific">Rhizopus delemar</name>
    <dbReference type="NCBI Taxonomy" id="936053"/>
    <lineage>
        <taxon>Eukaryota</taxon>
        <taxon>Fungi</taxon>
        <taxon>Fungi incertae sedis</taxon>
        <taxon>Mucoromycota</taxon>
        <taxon>Mucoromycotina</taxon>
        <taxon>Mucoromycetes</taxon>
        <taxon>Mucorales</taxon>
        <taxon>Mucorineae</taxon>
        <taxon>Rhizopodaceae</taxon>
        <taxon>Rhizopus</taxon>
    </lineage>
</organism>
<evidence type="ECO:0000313" key="1">
    <source>
        <dbReference type="EMBL" id="KAG1540811.1"/>
    </source>
</evidence>
<comment type="caution">
    <text evidence="1">The sequence shown here is derived from an EMBL/GenBank/DDBJ whole genome shotgun (WGS) entry which is preliminary data.</text>
</comment>
<name>A0A9P7C8H8_9FUNG</name>
<sequence>MYFSTKLTIAPLAPSRSPRPVVITCLTGVSAMTCWTLVLEFARGVQRVDVDHGEAGTQHAEGGHRVLQAVGHHQGDAVTLLELELAQQVGGELGDQRIGLTIGDDLAEAGVGGTVAEFRDGGVEDRGDRMELVDVDFGGNAFRIALQPGTIQTHIPPPGIVMY</sequence>
<gene>
    <name evidence="1" type="ORF">G6F50_014311</name>
</gene>
<reference evidence="1 2" key="1">
    <citation type="journal article" date="2020" name="Microb. Genom.">
        <title>Genetic diversity of clinical and environmental Mucorales isolates obtained from an investigation of mucormycosis cases among solid organ transplant recipients.</title>
        <authorList>
            <person name="Nguyen M.H."/>
            <person name="Kaul D."/>
            <person name="Muto C."/>
            <person name="Cheng S.J."/>
            <person name="Richter R.A."/>
            <person name="Bruno V.M."/>
            <person name="Liu G."/>
            <person name="Beyhan S."/>
            <person name="Sundermann A.J."/>
            <person name="Mounaud S."/>
            <person name="Pasculle A.W."/>
            <person name="Nierman W.C."/>
            <person name="Driscoll E."/>
            <person name="Cumbie R."/>
            <person name="Clancy C.J."/>
            <person name="Dupont C.L."/>
        </authorList>
    </citation>
    <scope>NUCLEOTIDE SEQUENCE [LARGE SCALE GENOMIC DNA]</scope>
    <source>
        <strain evidence="1 2">GL24</strain>
    </source>
</reference>
<protein>
    <submittedName>
        <fullName evidence="1">Uncharacterized protein</fullName>
    </submittedName>
</protein>
<keyword evidence="2" id="KW-1185">Reference proteome</keyword>
<dbReference type="Proteomes" id="UP000740926">
    <property type="component" value="Unassembled WGS sequence"/>
</dbReference>
<accession>A0A9P7C8H8</accession>
<evidence type="ECO:0000313" key="2">
    <source>
        <dbReference type="Proteomes" id="UP000740926"/>
    </source>
</evidence>
<proteinExistence type="predicted"/>
<dbReference type="EMBL" id="JAANIU010006651">
    <property type="protein sequence ID" value="KAG1540811.1"/>
    <property type="molecule type" value="Genomic_DNA"/>
</dbReference>